<evidence type="ECO:0000256" key="1">
    <source>
        <dbReference type="SAM" id="MobiDB-lite"/>
    </source>
</evidence>
<dbReference type="PROSITE" id="PS51257">
    <property type="entry name" value="PROKAR_LIPOPROTEIN"/>
    <property type="match status" value="1"/>
</dbReference>
<feature type="non-terminal residue" evidence="2">
    <location>
        <position position="241"/>
    </location>
</feature>
<dbReference type="EMBL" id="UINC01147559">
    <property type="protein sequence ID" value="SVD38949.1"/>
    <property type="molecule type" value="Genomic_DNA"/>
</dbReference>
<feature type="compositionally biased region" description="Polar residues" evidence="1">
    <location>
        <begin position="65"/>
        <end position="80"/>
    </location>
</feature>
<dbReference type="AlphaFoldDB" id="A0A382UXI2"/>
<gene>
    <name evidence="2" type="ORF">METZ01_LOCUS391803</name>
</gene>
<sequence length="241" mass="24626">MEGKNNKVLHIILAFLFCLTIISCGDDEEDTAKSSDNSTTSTSGSTETDNSSTTDTTAPVISEVTAVTTPTNDSTPDYTFSSSEAGTITYGGSCSSSTTSATTGNNTVTFNALVDGTYDNCTITVTDNSSNSVTLNMSSFVIDTSAPGISECLIPIPTPTNDNTPDCIFSSGAGTITYGGACSSSTTSATTDNNTITFSTLSDGTYSDCTITVTDSAGNSSMMIISSFIIDTTAPTVSSIS</sequence>
<feature type="region of interest" description="Disordered" evidence="1">
    <location>
        <begin position="28"/>
        <end position="80"/>
    </location>
</feature>
<evidence type="ECO:0000313" key="2">
    <source>
        <dbReference type="EMBL" id="SVD38949.1"/>
    </source>
</evidence>
<proteinExistence type="predicted"/>
<dbReference type="InterPro" id="IPR013783">
    <property type="entry name" value="Ig-like_fold"/>
</dbReference>
<name>A0A382UXI2_9ZZZZ</name>
<organism evidence="2">
    <name type="scientific">marine metagenome</name>
    <dbReference type="NCBI Taxonomy" id="408172"/>
    <lineage>
        <taxon>unclassified sequences</taxon>
        <taxon>metagenomes</taxon>
        <taxon>ecological metagenomes</taxon>
    </lineage>
</organism>
<accession>A0A382UXI2</accession>
<feature type="compositionally biased region" description="Low complexity" evidence="1">
    <location>
        <begin position="34"/>
        <end position="57"/>
    </location>
</feature>
<reference evidence="2" key="1">
    <citation type="submission" date="2018-05" db="EMBL/GenBank/DDBJ databases">
        <authorList>
            <person name="Lanie J.A."/>
            <person name="Ng W.-L."/>
            <person name="Kazmierczak K.M."/>
            <person name="Andrzejewski T.M."/>
            <person name="Davidsen T.M."/>
            <person name="Wayne K.J."/>
            <person name="Tettelin H."/>
            <person name="Glass J.I."/>
            <person name="Rusch D."/>
            <person name="Podicherti R."/>
            <person name="Tsui H.-C.T."/>
            <person name="Winkler M.E."/>
        </authorList>
    </citation>
    <scope>NUCLEOTIDE SEQUENCE</scope>
</reference>
<evidence type="ECO:0008006" key="3">
    <source>
        <dbReference type="Google" id="ProtNLM"/>
    </source>
</evidence>
<protein>
    <recommendedName>
        <fullName evidence="3">Bacterial Ig-like domain-containing protein</fullName>
    </recommendedName>
</protein>
<dbReference type="Gene3D" id="2.60.40.10">
    <property type="entry name" value="Immunoglobulins"/>
    <property type="match status" value="1"/>
</dbReference>